<feature type="domain" description="LysM" evidence="2">
    <location>
        <begin position="39"/>
        <end position="83"/>
    </location>
</feature>
<dbReference type="PANTHER" id="PTHR33734">
    <property type="entry name" value="LYSM DOMAIN-CONTAINING GPI-ANCHORED PROTEIN 2"/>
    <property type="match status" value="1"/>
</dbReference>
<feature type="transmembrane region" description="Helical" evidence="1">
    <location>
        <begin position="177"/>
        <end position="196"/>
    </location>
</feature>
<organism evidence="3 4">
    <name type="scientific">Ostreobium quekettii</name>
    <dbReference type="NCBI Taxonomy" id="121088"/>
    <lineage>
        <taxon>Eukaryota</taxon>
        <taxon>Viridiplantae</taxon>
        <taxon>Chlorophyta</taxon>
        <taxon>core chlorophytes</taxon>
        <taxon>Ulvophyceae</taxon>
        <taxon>TCBD clade</taxon>
        <taxon>Bryopsidales</taxon>
        <taxon>Ostreobineae</taxon>
        <taxon>Ostreobiaceae</taxon>
        <taxon>Ostreobium</taxon>
    </lineage>
</organism>
<dbReference type="AlphaFoldDB" id="A0A8S1IVE3"/>
<keyword evidence="1" id="KW-0812">Transmembrane</keyword>
<dbReference type="InterPro" id="IPR018392">
    <property type="entry name" value="LysM"/>
</dbReference>
<dbReference type="SMART" id="SM00257">
    <property type="entry name" value="LysM"/>
    <property type="match status" value="2"/>
</dbReference>
<keyword evidence="1" id="KW-0472">Membrane</keyword>
<name>A0A8S1IVE3_9CHLO</name>
<keyword evidence="1" id="KW-1133">Transmembrane helix</keyword>
<dbReference type="InterPro" id="IPR036779">
    <property type="entry name" value="LysM_dom_sf"/>
</dbReference>
<dbReference type="OrthoDB" id="5985073at2759"/>
<dbReference type="Gene3D" id="3.10.350.10">
    <property type="entry name" value="LysM domain"/>
    <property type="match status" value="2"/>
</dbReference>
<keyword evidence="4" id="KW-1185">Reference proteome</keyword>
<reference evidence="3" key="1">
    <citation type="submission" date="2020-12" db="EMBL/GenBank/DDBJ databases">
        <authorList>
            <person name="Iha C."/>
        </authorList>
    </citation>
    <scope>NUCLEOTIDE SEQUENCE</scope>
</reference>
<dbReference type="EMBL" id="CAJHUC010000935">
    <property type="protein sequence ID" value="CAD7699000.1"/>
    <property type="molecule type" value="Genomic_DNA"/>
</dbReference>
<dbReference type="PANTHER" id="PTHR33734:SF22">
    <property type="entry name" value="MEMBRANE-BOUND LYTIC MUREIN TRANSGLYCOSYLASE D"/>
    <property type="match status" value="1"/>
</dbReference>
<evidence type="ECO:0000256" key="1">
    <source>
        <dbReference type="SAM" id="Phobius"/>
    </source>
</evidence>
<feature type="domain" description="LysM" evidence="2">
    <location>
        <begin position="104"/>
        <end position="148"/>
    </location>
</feature>
<comment type="caution">
    <text evidence="3">The sequence shown here is derived from an EMBL/GenBank/DDBJ whole genome shotgun (WGS) entry which is preliminary data.</text>
</comment>
<proteinExistence type="predicted"/>
<dbReference type="CDD" id="cd00118">
    <property type="entry name" value="LysM"/>
    <property type="match status" value="2"/>
</dbReference>
<dbReference type="PROSITE" id="PS51782">
    <property type="entry name" value="LYSM"/>
    <property type="match status" value="2"/>
</dbReference>
<dbReference type="Pfam" id="PF01476">
    <property type="entry name" value="LysM"/>
    <property type="match status" value="2"/>
</dbReference>
<evidence type="ECO:0000259" key="2">
    <source>
        <dbReference type="PROSITE" id="PS51782"/>
    </source>
</evidence>
<gene>
    <name evidence="3" type="ORF">OSTQU699_LOCUS4359</name>
</gene>
<accession>A0A8S1IVE3</accession>
<dbReference type="Proteomes" id="UP000708148">
    <property type="component" value="Unassembled WGS sequence"/>
</dbReference>
<evidence type="ECO:0000313" key="3">
    <source>
        <dbReference type="EMBL" id="CAD7699000.1"/>
    </source>
</evidence>
<dbReference type="SUPFAM" id="SSF54106">
    <property type="entry name" value="LysM domain"/>
    <property type="match status" value="2"/>
</dbReference>
<evidence type="ECO:0000313" key="4">
    <source>
        <dbReference type="Proteomes" id="UP000708148"/>
    </source>
</evidence>
<protein>
    <recommendedName>
        <fullName evidence="2">LysM domain-containing protein</fullName>
    </recommendedName>
</protein>
<sequence length="203" mass="22340">MSALSGPAPNGLRAHALKGSASARLGRNLRLEVGAFSVRPYTLRKGDTWESIAEKRGFEVQELQKLNHSIKKNGLVEGTTIVLPAGALSDRDKEIIQGIGWRYRTYPVRAGESIEAITSKRGITMAEIEKLNPDVDTKKLKTNQVLKLPANKYTVREREMLMGVAGVPTEFFQSKGFTVSACVLVVVGVVGVITWWKERTDSD</sequence>